<keyword evidence="4" id="KW-0964">Secreted</keyword>
<evidence type="ECO:0000256" key="10">
    <source>
        <dbReference type="SAM" id="SignalP"/>
    </source>
</evidence>
<dbReference type="STRING" id="9986.ENSOCUP00000037329"/>
<dbReference type="InterPro" id="IPR003939">
    <property type="entry name" value="TGFb1"/>
</dbReference>
<evidence type="ECO:0000256" key="6">
    <source>
        <dbReference type="ARBA" id="ARBA00023157"/>
    </source>
</evidence>
<dbReference type="PRINTS" id="PR01423">
    <property type="entry name" value="TGFBETA"/>
</dbReference>
<feature type="domain" description="TGF-beta propeptide" evidence="11">
    <location>
        <begin position="89"/>
        <end position="245"/>
    </location>
</feature>
<dbReference type="GO" id="GO:0007179">
    <property type="term" value="P:transforming growth factor beta receptor signaling pathway"/>
    <property type="evidence" value="ECO:0007669"/>
    <property type="project" value="TreeGrafter"/>
</dbReference>
<feature type="region of interest" description="Disordered" evidence="9">
    <location>
        <begin position="56"/>
        <end position="79"/>
    </location>
</feature>
<dbReference type="GO" id="GO:0035295">
    <property type="term" value="P:tube development"/>
    <property type="evidence" value="ECO:0007669"/>
    <property type="project" value="UniProtKB-ARBA"/>
</dbReference>
<dbReference type="Gene3D" id="2.60.120.970">
    <property type="match status" value="1"/>
</dbReference>
<evidence type="ECO:0000256" key="2">
    <source>
        <dbReference type="ARBA" id="ARBA00004613"/>
    </source>
</evidence>
<keyword evidence="7" id="KW-0325">Glycoprotein</keyword>
<evidence type="ECO:0000256" key="1">
    <source>
        <dbReference type="ARBA" id="ARBA00003201"/>
    </source>
</evidence>
<accession>A0A5F9CUA7</accession>
<feature type="chain" id="PRO_5023928194" description="TGF-beta propeptide domain-containing protein" evidence="10">
    <location>
        <begin position="25"/>
        <end position="263"/>
    </location>
</feature>
<dbReference type="InterPro" id="IPR015615">
    <property type="entry name" value="TGF-beta-rel"/>
</dbReference>
<dbReference type="GeneTree" id="ENSGT00940000160457"/>
<comment type="subcellular location">
    <subcellularLocation>
        <location evidence="2">Secreted</location>
    </subcellularLocation>
</comment>
<keyword evidence="5" id="KW-0339">Growth factor</keyword>
<dbReference type="Ensembl" id="ENSOCUT00000046060.1">
    <property type="protein sequence ID" value="ENSOCUP00000037329.1"/>
    <property type="gene ID" value="ENSOCUG00000030402.1"/>
</dbReference>
<dbReference type="Pfam" id="PF00688">
    <property type="entry name" value="TGFb_propeptide"/>
    <property type="match status" value="1"/>
</dbReference>
<name>A0A5F9CUA7_RABIT</name>
<evidence type="ECO:0000313" key="13">
    <source>
        <dbReference type="Proteomes" id="UP000001811"/>
    </source>
</evidence>
<keyword evidence="6" id="KW-1015">Disulfide bond</keyword>
<dbReference type="GO" id="GO:0005125">
    <property type="term" value="F:cytokine activity"/>
    <property type="evidence" value="ECO:0007669"/>
    <property type="project" value="TreeGrafter"/>
</dbReference>
<dbReference type="GO" id="GO:0005160">
    <property type="term" value="F:transforming growth factor beta receptor binding"/>
    <property type="evidence" value="ECO:0007669"/>
    <property type="project" value="InterPro"/>
</dbReference>
<evidence type="ECO:0000256" key="8">
    <source>
        <dbReference type="ARBA" id="ARBA00046998"/>
    </source>
</evidence>
<reference evidence="12" key="3">
    <citation type="submission" date="2025-09" db="UniProtKB">
        <authorList>
            <consortium name="Ensembl"/>
        </authorList>
    </citation>
    <scope>IDENTIFICATION</scope>
    <source>
        <strain evidence="12">Thorbecke</strain>
    </source>
</reference>
<comment type="subunit">
    <text evidence="8">Homodimer; disulfide-linked. Interacts with TGF-beta receptors (TGFBR1 and TGFBR2), leading to signal transduction.</text>
</comment>
<dbReference type="PANTHER" id="PTHR11848:SF125">
    <property type="entry name" value="TRANSFORMING GROWTH FACTOR BETA-1 PROPROTEIN"/>
    <property type="match status" value="1"/>
</dbReference>
<dbReference type="Proteomes" id="UP000001811">
    <property type="component" value="Unplaced"/>
</dbReference>
<dbReference type="InParanoid" id="A0A5F9CUA7"/>
<reference evidence="12" key="2">
    <citation type="submission" date="2025-08" db="UniProtKB">
        <authorList>
            <consortium name="Ensembl"/>
        </authorList>
    </citation>
    <scope>IDENTIFICATION</scope>
    <source>
        <strain evidence="12">Thorbecke</strain>
    </source>
</reference>
<dbReference type="GO" id="GO:0042127">
    <property type="term" value="P:regulation of cell population proliferation"/>
    <property type="evidence" value="ECO:0007669"/>
    <property type="project" value="TreeGrafter"/>
</dbReference>
<dbReference type="PANTHER" id="PTHR11848">
    <property type="entry name" value="TGF-BETA FAMILY"/>
    <property type="match status" value="1"/>
</dbReference>
<sequence length="263" mass="30098">MAPSGMRLLLPLLWLSVLAPGRPAAEMPGRNATDLELQQRQHLEAFRALLLSKLKTPSPEEEPTIPEPDDVDHSTREQNEEGLELLPRYFRKEVTRVPMLDSNHEIYKKYKDCGHSVYMLFNMSELRQAVPEPVLLSRAELRMQVLKLQQEQHVELYQKDSSDSWQYIKSRNLAPSDTDEWLSIVVTRVVRTWLSRGEETEGFRLSTHCSCDSTDDVLQVDINGISSGRRGNHAAAHSMNRPFLLLVATPLERALQLNGAWHH</sequence>
<evidence type="ECO:0000313" key="12">
    <source>
        <dbReference type="Ensembl" id="ENSOCUP00000037329.1"/>
    </source>
</evidence>
<evidence type="ECO:0000256" key="9">
    <source>
        <dbReference type="SAM" id="MobiDB-lite"/>
    </source>
</evidence>
<proteinExistence type="inferred from homology"/>
<dbReference type="Bgee" id="ENSOCUG00000030402">
    <property type="expression patterns" value="Expressed in uterus and 15 other cell types or tissues"/>
</dbReference>
<keyword evidence="13" id="KW-1185">Reference proteome</keyword>
<keyword evidence="10" id="KW-0732">Signal</keyword>
<reference evidence="12 13" key="1">
    <citation type="journal article" date="2011" name="Nature">
        <title>A high-resolution map of human evolutionary constraint using 29 mammals.</title>
        <authorList>
            <person name="Lindblad-Toh K."/>
            <person name="Garber M."/>
            <person name="Zuk O."/>
            <person name="Lin M.F."/>
            <person name="Parker B.J."/>
            <person name="Washietl S."/>
            <person name="Kheradpour P."/>
            <person name="Ernst J."/>
            <person name="Jordan G."/>
            <person name="Mauceli E."/>
            <person name="Ward L.D."/>
            <person name="Lowe C.B."/>
            <person name="Holloway A.K."/>
            <person name="Clamp M."/>
            <person name="Gnerre S."/>
            <person name="Alfoldi J."/>
            <person name="Beal K."/>
            <person name="Chang J."/>
            <person name="Clawson H."/>
            <person name="Cuff J."/>
            <person name="Di Palma F."/>
            <person name="Fitzgerald S."/>
            <person name="Flicek P."/>
            <person name="Guttman M."/>
            <person name="Hubisz M.J."/>
            <person name="Jaffe D.B."/>
            <person name="Jungreis I."/>
            <person name="Kent W.J."/>
            <person name="Kostka D."/>
            <person name="Lara M."/>
            <person name="Martins A.L."/>
            <person name="Massingham T."/>
            <person name="Moltke I."/>
            <person name="Raney B.J."/>
            <person name="Rasmussen M.D."/>
            <person name="Robinson J."/>
            <person name="Stark A."/>
            <person name="Vilella A.J."/>
            <person name="Wen J."/>
            <person name="Xie X."/>
            <person name="Zody M.C."/>
            <person name="Baldwin J."/>
            <person name="Bloom T."/>
            <person name="Chin C.W."/>
            <person name="Heiman D."/>
            <person name="Nicol R."/>
            <person name="Nusbaum C."/>
            <person name="Young S."/>
            <person name="Wilkinson J."/>
            <person name="Worley K.C."/>
            <person name="Kovar C.L."/>
            <person name="Muzny D.M."/>
            <person name="Gibbs R.A."/>
            <person name="Cree A."/>
            <person name="Dihn H.H."/>
            <person name="Fowler G."/>
            <person name="Jhangiani S."/>
            <person name="Joshi V."/>
            <person name="Lee S."/>
            <person name="Lewis L.R."/>
            <person name="Nazareth L.V."/>
            <person name="Okwuonu G."/>
            <person name="Santibanez J."/>
            <person name="Warren W.C."/>
            <person name="Mardis E.R."/>
            <person name="Weinstock G.M."/>
            <person name="Wilson R.K."/>
            <person name="Delehaunty K."/>
            <person name="Dooling D."/>
            <person name="Fronik C."/>
            <person name="Fulton L."/>
            <person name="Fulton B."/>
            <person name="Graves T."/>
            <person name="Minx P."/>
            <person name="Sodergren E."/>
            <person name="Birney E."/>
            <person name="Margulies E.H."/>
            <person name="Herrero J."/>
            <person name="Green E.D."/>
            <person name="Haussler D."/>
            <person name="Siepel A."/>
            <person name="Goldman N."/>
            <person name="Pollard K.S."/>
            <person name="Pedersen J.S."/>
            <person name="Lander E.S."/>
            <person name="Kellis M."/>
        </authorList>
    </citation>
    <scope>NUCLEOTIDE SEQUENCE [LARGE SCALE GENOMIC DNA]</scope>
    <source>
        <strain evidence="13">Thorbecke</strain>
    </source>
</reference>
<evidence type="ECO:0000256" key="5">
    <source>
        <dbReference type="ARBA" id="ARBA00023030"/>
    </source>
</evidence>
<evidence type="ECO:0000256" key="3">
    <source>
        <dbReference type="ARBA" id="ARBA00006656"/>
    </source>
</evidence>
<evidence type="ECO:0000256" key="4">
    <source>
        <dbReference type="ARBA" id="ARBA00022525"/>
    </source>
</evidence>
<dbReference type="GO" id="GO:0005615">
    <property type="term" value="C:extracellular space"/>
    <property type="evidence" value="ECO:0007669"/>
    <property type="project" value="InterPro"/>
</dbReference>
<dbReference type="InterPro" id="IPR016319">
    <property type="entry name" value="TGF-beta"/>
</dbReference>
<feature type="compositionally biased region" description="Acidic residues" evidence="9">
    <location>
        <begin position="59"/>
        <end position="70"/>
    </location>
</feature>
<dbReference type="InterPro" id="IPR001111">
    <property type="entry name" value="TGF-b_propeptide"/>
</dbReference>
<feature type="signal peptide" evidence="10">
    <location>
        <begin position="1"/>
        <end position="24"/>
    </location>
</feature>
<comment type="function">
    <text evidence="1">Required to maintain the Transforming growth factor beta-1 (TGF-beta-1) chain in a latent state during storage in extracellular matrix. Associates non-covalently with TGF-beta-1 and regulates its activation via interaction with 'milieu molecules', such as LTBP1, LRRC32/GARP and LRRC33/NRROS, that control activation of TGF-beta-1. Interaction with LRRC33/NRROS regulates activation of TGF-beta-1 in macrophages and microglia. Interaction with LRRC32/GARP controls activation of TGF-beta-1 on the surface of activated regulatory T-cells (Tregs). Interaction with integrins (ITGAV:ITGB6 or ITGAV:ITGB8) results in distortion of the Latency-associated peptide chain and subsequent release of the active TGF-beta-1.</text>
</comment>
<dbReference type="SMR" id="A0A5F9CUA7"/>
<dbReference type="PRINTS" id="PR01424">
    <property type="entry name" value="TGFBETA1"/>
</dbReference>
<evidence type="ECO:0000256" key="7">
    <source>
        <dbReference type="ARBA" id="ARBA00023180"/>
    </source>
</evidence>
<dbReference type="GO" id="GO:0009887">
    <property type="term" value="P:animal organ morphogenesis"/>
    <property type="evidence" value="ECO:0007669"/>
    <property type="project" value="UniProtKB-ARBA"/>
</dbReference>
<dbReference type="GO" id="GO:0008083">
    <property type="term" value="F:growth factor activity"/>
    <property type="evidence" value="ECO:0007669"/>
    <property type="project" value="UniProtKB-KW"/>
</dbReference>
<organism evidence="12 13">
    <name type="scientific">Oryctolagus cuniculus</name>
    <name type="common">Rabbit</name>
    <dbReference type="NCBI Taxonomy" id="9986"/>
    <lineage>
        <taxon>Eukaryota</taxon>
        <taxon>Metazoa</taxon>
        <taxon>Chordata</taxon>
        <taxon>Craniata</taxon>
        <taxon>Vertebrata</taxon>
        <taxon>Euteleostomi</taxon>
        <taxon>Mammalia</taxon>
        <taxon>Eutheria</taxon>
        <taxon>Euarchontoglires</taxon>
        <taxon>Glires</taxon>
        <taxon>Lagomorpha</taxon>
        <taxon>Leporidae</taxon>
        <taxon>Oryctolagus</taxon>
    </lineage>
</organism>
<protein>
    <recommendedName>
        <fullName evidence="11">TGF-beta propeptide domain-containing protein</fullName>
    </recommendedName>
</protein>
<dbReference type="AlphaFoldDB" id="A0A5F9CUA7"/>
<evidence type="ECO:0000259" key="11">
    <source>
        <dbReference type="Pfam" id="PF00688"/>
    </source>
</evidence>
<comment type="similarity">
    <text evidence="3">Belongs to the TGF-beta family.</text>
</comment>